<dbReference type="InterPro" id="IPR043519">
    <property type="entry name" value="NT_sf"/>
</dbReference>
<accession>A0A9W9L985</accession>
<organism evidence="1 2">
    <name type="scientific">Penicillium bovifimosum</name>
    <dbReference type="NCBI Taxonomy" id="126998"/>
    <lineage>
        <taxon>Eukaryota</taxon>
        <taxon>Fungi</taxon>
        <taxon>Dikarya</taxon>
        <taxon>Ascomycota</taxon>
        <taxon>Pezizomycotina</taxon>
        <taxon>Eurotiomycetes</taxon>
        <taxon>Eurotiomycetidae</taxon>
        <taxon>Eurotiales</taxon>
        <taxon>Aspergillaceae</taxon>
        <taxon>Penicillium</taxon>
    </lineage>
</organism>
<dbReference type="AlphaFoldDB" id="A0A9W9L985"/>
<dbReference type="GeneID" id="81402344"/>
<proteinExistence type="predicted"/>
<gene>
    <name evidence="1" type="ORF">N7515_002430</name>
</gene>
<comment type="caution">
    <text evidence="1">The sequence shown here is derived from an EMBL/GenBank/DDBJ whole genome shotgun (WGS) entry which is preliminary data.</text>
</comment>
<dbReference type="SUPFAM" id="SSF81301">
    <property type="entry name" value="Nucleotidyltransferase"/>
    <property type="match status" value="1"/>
</dbReference>
<evidence type="ECO:0000313" key="2">
    <source>
        <dbReference type="Proteomes" id="UP001149079"/>
    </source>
</evidence>
<dbReference type="Proteomes" id="UP001149079">
    <property type="component" value="Unassembled WGS sequence"/>
</dbReference>
<keyword evidence="2" id="KW-1185">Reference proteome</keyword>
<evidence type="ECO:0000313" key="1">
    <source>
        <dbReference type="EMBL" id="KAJ5143643.1"/>
    </source>
</evidence>
<name>A0A9W9L985_9EURO</name>
<dbReference type="OrthoDB" id="10066232at2759"/>
<reference evidence="1" key="1">
    <citation type="submission" date="2022-11" db="EMBL/GenBank/DDBJ databases">
        <authorList>
            <person name="Petersen C."/>
        </authorList>
    </citation>
    <scope>NUCLEOTIDE SEQUENCE</scope>
    <source>
        <strain evidence="1">IBT 22155</strain>
    </source>
</reference>
<sequence length="247" mass="27119">MNPVQEDRPFRLLDAAAKATTVALTRANIRHGFIGGYATSLIGGSRMTEDIDVIVDSDASDARSVLLRADARFTMTPSSRLVFSGGGDGPIAVELFRGGKDKQMKLPDANAVSLLFVTANDLPGRVEEIPSKYLFILLDPLFAVTHRAQVPIIAPSVLVFTKLKRWAFIADSTRPASIRKAGADIKDIHVILTWLRNNDGLLDFEGYPEKPRHELIALVRKLYQMHTTTRPLLAVTLSADDLTLISN</sequence>
<reference evidence="1" key="2">
    <citation type="journal article" date="2023" name="IMA Fungus">
        <title>Comparative genomic study of the Penicillium genus elucidates a diverse pangenome and 15 lateral gene transfer events.</title>
        <authorList>
            <person name="Petersen C."/>
            <person name="Sorensen T."/>
            <person name="Nielsen M.R."/>
            <person name="Sondergaard T.E."/>
            <person name="Sorensen J.L."/>
            <person name="Fitzpatrick D.A."/>
            <person name="Frisvad J.C."/>
            <person name="Nielsen K.L."/>
        </authorList>
    </citation>
    <scope>NUCLEOTIDE SEQUENCE</scope>
    <source>
        <strain evidence="1">IBT 22155</strain>
    </source>
</reference>
<protein>
    <submittedName>
        <fullName evidence="1">Uncharacterized protein</fullName>
    </submittedName>
</protein>
<dbReference type="RefSeq" id="XP_056525287.1">
    <property type="nucleotide sequence ID" value="XM_056663174.1"/>
</dbReference>
<dbReference type="EMBL" id="JAPQKL010000002">
    <property type="protein sequence ID" value="KAJ5143643.1"/>
    <property type="molecule type" value="Genomic_DNA"/>
</dbReference>